<dbReference type="GO" id="GO:0002183">
    <property type="term" value="P:cytoplasmic translational initiation"/>
    <property type="evidence" value="ECO:0007669"/>
    <property type="project" value="TreeGrafter"/>
</dbReference>
<organism evidence="11 12">
    <name type="scientific">Lophiostoma macrostomum CBS 122681</name>
    <dbReference type="NCBI Taxonomy" id="1314788"/>
    <lineage>
        <taxon>Eukaryota</taxon>
        <taxon>Fungi</taxon>
        <taxon>Dikarya</taxon>
        <taxon>Ascomycota</taxon>
        <taxon>Pezizomycotina</taxon>
        <taxon>Dothideomycetes</taxon>
        <taxon>Pleosporomycetidae</taxon>
        <taxon>Pleosporales</taxon>
        <taxon>Lophiostomataceae</taxon>
        <taxon>Lophiostoma</taxon>
    </lineage>
</organism>
<reference evidence="11" key="1">
    <citation type="journal article" date="2020" name="Stud. Mycol.">
        <title>101 Dothideomycetes genomes: a test case for predicting lifestyles and emergence of pathogens.</title>
        <authorList>
            <person name="Haridas S."/>
            <person name="Albert R."/>
            <person name="Binder M."/>
            <person name="Bloem J."/>
            <person name="Labutti K."/>
            <person name="Salamov A."/>
            <person name="Andreopoulos B."/>
            <person name="Baker S."/>
            <person name="Barry K."/>
            <person name="Bills G."/>
            <person name="Bluhm B."/>
            <person name="Cannon C."/>
            <person name="Castanera R."/>
            <person name="Culley D."/>
            <person name="Daum C."/>
            <person name="Ezra D."/>
            <person name="Gonzalez J."/>
            <person name="Henrissat B."/>
            <person name="Kuo A."/>
            <person name="Liang C."/>
            <person name="Lipzen A."/>
            <person name="Lutzoni F."/>
            <person name="Magnuson J."/>
            <person name="Mondo S."/>
            <person name="Nolan M."/>
            <person name="Ohm R."/>
            <person name="Pangilinan J."/>
            <person name="Park H.-J."/>
            <person name="Ramirez L."/>
            <person name="Alfaro M."/>
            <person name="Sun H."/>
            <person name="Tritt A."/>
            <person name="Yoshinaga Y."/>
            <person name="Zwiers L.-H."/>
            <person name="Turgeon B."/>
            <person name="Goodwin S."/>
            <person name="Spatafora J."/>
            <person name="Crous P."/>
            <person name="Grigoriev I."/>
        </authorList>
    </citation>
    <scope>NUCLEOTIDE SEQUENCE</scope>
    <source>
        <strain evidence="11">CBS 122681</strain>
    </source>
</reference>
<dbReference type="PANTHER" id="PTHR45989">
    <property type="entry name" value="TRANSLATION INITIATION FACTOR EIF-2B SUBUNIT GAMMA"/>
    <property type="match status" value="1"/>
</dbReference>
<dbReference type="EMBL" id="MU004391">
    <property type="protein sequence ID" value="KAF2652937.1"/>
    <property type="molecule type" value="Genomic_DNA"/>
</dbReference>
<proteinExistence type="inferred from homology"/>
<dbReference type="Gene3D" id="2.160.10.10">
    <property type="entry name" value="Hexapeptide repeat proteins"/>
    <property type="match status" value="1"/>
</dbReference>
<evidence type="ECO:0000256" key="2">
    <source>
        <dbReference type="ARBA" id="ARBA00007878"/>
    </source>
</evidence>
<dbReference type="GO" id="GO:0005851">
    <property type="term" value="C:eukaryotic translation initiation factor 2B complex"/>
    <property type="evidence" value="ECO:0007669"/>
    <property type="project" value="TreeGrafter"/>
</dbReference>
<evidence type="ECO:0000256" key="3">
    <source>
        <dbReference type="ARBA" id="ARBA00022490"/>
    </source>
</evidence>
<sequence length="594" mass="65089">MPHATLPSPGFQALILCGPGASFTTFTSTPQDIPKALLPIANRPMVWYPLEWCYRMGVTGPTYVSTNTVQRLNNFVDITIITPPESLSSIEAAMSQNPHLTSLPAPKPDIVAPKDLTHASGTGELFRLPEVQDVIREDFIVLPCDIVCELDGTSLMDAWMIEQAGFGAATGGRNELGNVSMGIGGEKQGRRGGLGVWYQTKGEGSIKGEETDFIATTKLPPPVVPPPADSLRCNISNLVYTAPTDTLNDITEENKCLPIRHSLIQQHARVRMLTTYRDAHIYVFPYWVLEMIKQNHKFESISEDVLGWWAKAGWQDGLGDKLGLREIYHPTQNSNGDLEGSQLLEEEIDIAQYSSTSRSRPDTSVTSTALASRVQNSNIPQAVQSLTSKPKLVVPPMLAYVQPSDPDAPLIRRVDTAHLLLSVSLRLAKLPSVEETGKDAASPFAHHAKIAHKESIPKRCRVEAENSLLAENVIVEEKCNIKESVVGANCKIGEGVRLLRCLLMEGVEVGSYAQLTDCILGRRCKIEGGSPKEDDRTILTKCEVQDGQVVEWGTEAKNEKIMRFDMGSDEGDDEGGFGDVEDFADDQEEGISLR</sequence>
<comment type="subcellular location">
    <subcellularLocation>
        <location evidence="1">Cytoplasm</location>
        <location evidence="1">Cytosol</location>
    </subcellularLocation>
</comment>
<gene>
    <name evidence="11" type="ORF">K491DRAFT_603859</name>
</gene>
<evidence type="ECO:0000256" key="8">
    <source>
        <dbReference type="ARBA" id="ARBA00046432"/>
    </source>
</evidence>
<evidence type="ECO:0000259" key="10">
    <source>
        <dbReference type="Pfam" id="PF25087"/>
    </source>
</evidence>
<evidence type="ECO:0000313" key="11">
    <source>
        <dbReference type="EMBL" id="KAF2652937.1"/>
    </source>
</evidence>
<protein>
    <recommendedName>
        <fullName evidence="6">Translation initiation factor eIF2B subunit gamma</fullName>
    </recommendedName>
    <alternativeName>
        <fullName evidence="7">eIF2B GDP-GTP exchange factor subunit gamma</fullName>
    </alternativeName>
</protein>
<evidence type="ECO:0000313" key="12">
    <source>
        <dbReference type="Proteomes" id="UP000799324"/>
    </source>
</evidence>
<evidence type="ECO:0000256" key="6">
    <source>
        <dbReference type="ARBA" id="ARBA00044196"/>
    </source>
</evidence>
<comment type="similarity">
    <text evidence="2">Belongs to the eIF-2B gamma/epsilon subunits family.</text>
</comment>
<dbReference type="GO" id="GO:0005085">
    <property type="term" value="F:guanyl-nucleotide exchange factor activity"/>
    <property type="evidence" value="ECO:0007669"/>
    <property type="project" value="TreeGrafter"/>
</dbReference>
<dbReference type="AlphaFoldDB" id="A0A6A6T0U1"/>
<dbReference type="InterPro" id="IPR051960">
    <property type="entry name" value="eIF2B_gamma"/>
</dbReference>
<dbReference type="Proteomes" id="UP000799324">
    <property type="component" value="Unassembled WGS sequence"/>
</dbReference>
<keyword evidence="3" id="KW-0963">Cytoplasm</keyword>
<keyword evidence="5" id="KW-0648">Protein biosynthesis</keyword>
<evidence type="ECO:0000256" key="1">
    <source>
        <dbReference type="ARBA" id="ARBA00004514"/>
    </source>
</evidence>
<feature type="domain" description="Mannose-1-phosphate guanyltransferase C-terminal" evidence="10">
    <location>
        <begin position="465"/>
        <end position="550"/>
    </location>
</feature>
<dbReference type="SUPFAM" id="SSF53448">
    <property type="entry name" value="Nucleotide-diphospho-sugar transferases"/>
    <property type="match status" value="1"/>
</dbReference>
<dbReference type="InterPro" id="IPR011004">
    <property type="entry name" value="Trimer_LpxA-like_sf"/>
</dbReference>
<accession>A0A6A6T0U1</accession>
<dbReference type="Pfam" id="PF25087">
    <property type="entry name" value="GMPPB_C"/>
    <property type="match status" value="1"/>
</dbReference>
<feature type="region of interest" description="Disordered" evidence="9">
    <location>
        <begin position="565"/>
        <end position="594"/>
    </location>
</feature>
<feature type="compositionally biased region" description="Acidic residues" evidence="9">
    <location>
        <begin position="567"/>
        <end position="594"/>
    </location>
</feature>
<evidence type="ECO:0000256" key="9">
    <source>
        <dbReference type="SAM" id="MobiDB-lite"/>
    </source>
</evidence>
<dbReference type="InterPro" id="IPR029044">
    <property type="entry name" value="Nucleotide-diphossugar_trans"/>
</dbReference>
<dbReference type="PANTHER" id="PTHR45989:SF1">
    <property type="entry name" value="TRANSLATION INITIATION FACTOR EIF-2B SUBUNIT GAMMA"/>
    <property type="match status" value="1"/>
</dbReference>
<evidence type="ECO:0000256" key="4">
    <source>
        <dbReference type="ARBA" id="ARBA00022540"/>
    </source>
</evidence>
<dbReference type="InterPro" id="IPR056729">
    <property type="entry name" value="GMPPB_C"/>
</dbReference>
<dbReference type="SUPFAM" id="SSF51161">
    <property type="entry name" value="Trimeric LpxA-like enzymes"/>
    <property type="match status" value="1"/>
</dbReference>
<evidence type="ECO:0000256" key="7">
    <source>
        <dbReference type="ARBA" id="ARBA00044229"/>
    </source>
</evidence>
<name>A0A6A6T0U1_9PLEO</name>
<comment type="subunit">
    <text evidence="8">Component of the translation initiation factor 2B (eIF2B) complex which is a heterodecamer of two sets of five different subunits: alpha, beta, gamma, delta and epsilon. Subunits alpha, beta and delta comprise a regulatory subcomplex and subunits epsilon and gamma comprise a catalytic subcomplex. Within the complex, the hexameric regulatory complex resides at the center, with the two heterodimeric catalytic subcomplexes bound on opposite sides.</text>
</comment>
<dbReference type="CDD" id="cd04652">
    <property type="entry name" value="LbH_eIF2B_gamma_C"/>
    <property type="match status" value="1"/>
</dbReference>
<dbReference type="GO" id="GO:0003743">
    <property type="term" value="F:translation initiation factor activity"/>
    <property type="evidence" value="ECO:0007669"/>
    <property type="project" value="UniProtKB-KW"/>
</dbReference>
<dbReference type="Gene3D" id="3.90.550.10">
    <property type="entry name" value="Spore Coat Polysaccharide Biosynthesis Protein SpsA, Chain A"/>
    <property type="match status" value="1"/>
</dbReference>
<evidence type="ECO:0000256" key="5">
    <source>
        <dbReference type="ARBA" id="ARBA00022917"/>
    </source>
</evidence>
<dbReference type="OrthoDB" id="10250549at2759"/>
<keyword evidence="4" id="KW-0396">Initiation factor</keyword>
<dbReference type="GO" id="GO:0005829">
    <property type="term" value="C:cytosol"/>
    <property type="evidence" value="ECO:0007669"/>
    <property type="project" value="UniProtKB-SubCell"/>
</dbReference>
<keyword evidence="12" id="KW-1185">Reference proteome</keyword>